<dbReference type="EMBL" id="CAXHTB010000022">
    <property type="protein sequence ID" value="CAL0329810.1"/>
    <property type="molecule type" value="Genomic_DNA"/>
</dbReference>
<dbReference type="AlphaFoldDB" id="A0AAV1Y7B3"/>
<reference evidence="1 2" key="1">
    <citation type="submission" date="2024-03" db="EMBL/GenBank/DDBJ databases">
        <authorList>
            <person name="Martinez-Hernandez J."/>
        </authorList>
    </citation>
    <scope>NUCLEOTIDE SEQUENCE [LARGE SCALE GENOMIC DNA]</scope>
</reference>
<keyword evidence="2" id="KW-1185">Reference proteome</keyword>
<name>A0AAV1Y7B3_LUPLU</name>
<proteinExistence type="predicted"/>
<sequence length="53" mass="6372">MFEKYISWVSKEAHLVDHIHINLVLSSFKLDYRFLESGNTKVLNYNNCNDRIR</sequence>
<evidence type="ECO:0000313" key="1">
    <source>
        <dbReference type="EMBL" id="CAL0329810.1"/>
    </source>
</evidence>
<evidence type="ECO:0000313" key="2">
    <source>
        <dbReference type="Proteomes" id="UP001497480"/>
    </source>
</evidence>
<comment type="caution">
    <text evidence="1">The sequence shown here is derived from an EMBL/GenBank/DDBJ whole genome shotgun (WGS) entry which is preliminary data.</text>
</comment>
<gene>
    <name evidence="1" type="ORF">LLUT_LOCUS30870</name>
</gene>
<accession>A0AAV1Y7B3</accession>
<protein>
    <submittedName>
        <fullName evidence="1">Uncharacterized protein</fullName>
    </submittedName>
</protein>
<organism evidence="1 2">
    <name type="scientific">Lupinus luteus</name>
    <name type="common">European yellow lupine</name>
    <dbReference type="NCBI Taxonomy" id="3873"/>
    <lineage>
        <taxon>Eukaryota</taxon>
        <taxon>Viridiplantae</taxon>
        <taxon>Streptophyta</taxon>
        <taxon>Embryophyta</taxon>
        <taxon>Tracheophyta</taxon>
        <taxon>Spermatophyta</taxon>
        <taxon>Magnoliopsida</taxon>
        <taxon>eudicotyledons</taxon>
        <taxon>Gunneridae</taxon>
        <taxon>Pentapetalae</taxon>
        <taxon>rosids</taxon>
        <taxon>fabids</taxon>
        <taxon>Fabales</taxon>
        <taxon>Fabaceae</taxon>
        <taxon>Papilionoideae</taxon>
        <taxon>50 kb inversion clade</taxon>
        <taxon>genistoids sensu lato</taxon>
        <taxon>core genistoids</taxon>
        <taxon>Genisteae</taxon>
        <taxon>Lupinus</taxon>
    </lineage>
</organism>
<dbReference type="Proteomes" id="UP001497480">
    <property type="component" value="Unassembled WGS sequence"/>
</dbReference>